<dbReference type="AlphaFoldDB" id="F0TCA4"/>
<sequence length="137" mass="16221">MYQVADFKKLKTLEDKIKEEYDLYSVIVVDKPLQRYSEVVSVPEKLYNITNAVFPNMRVLDHERYVYEDGKHIFYTEPYNPIRIRRINTKMAERFEVELIPLKRSFHDSTTFPYKIVIGKPGSLEIPDISIGWKGLC</sequence>
<evidence type="ECO:0000313" key="2">
    <source>
        <dbReference type="Proteomes" id="UP000007490"/>
    </source>
</evidence>
<dbReference type="EMBL" id="CP002551">
    <property type="protein sequence ID" value="ADZ10371.1"/>
    <property type="molecule type" value="Genomic_DNA"/>
</dbReference>
<protein>
    <submittedName>
        <fullName evidence="1">Uncharacterized protein</fullName>
    </submittedName>
</protein>
<keyword evidence="2" id="KW-1185">Reference proteome</keyword>
<proteinExistence type="predicted"/>
<reference evidence="2" key="1">
    <citation type="submission" date="2011-02" db="EMBL/GenBank/DDBJ databases">
        <title>Complete sequence of Methanobacterium sp. AL-21.</title>
        <authorList>
            <consortium name="US DOE Joint Genome Institute"/>
            <person name="Lucas S."/>
            <person name="Copeland A."/>
            <person name="Lapidus A."/>
            <person name="Cheng J.-F."/>
            <person name="Goodwin L."/>
            <person name="Pitluck S."/>
            <person name="Chertkov O."/>
            <person name="Detter J.C."/>
            <person name="Han C."/>
            <person name="Tapia R."/>
            <person name="Land M."/>
            <person name="Hauser L."/>
            <person name="Kyrpides N."/>
            <person name="Ivanova N."/>
            <person name="Mikhailova N."/>
            <person name="Pagani I."/>
            <person name="Cadillo-Quiroz H."/>
            <person name="Imachi H."/>
            <person name="Zinder S."/>
            <person name="Liu W."/>
            <person name="Woyke T."/>
        </authorList>
    </citation>
    <scope>NUCLEOTIDE SEQUENCE [LARGE SCALE GENOMIC DNA]</scope>
    <source>
        <strain evidence="2">AL-21</strain>
    </source>
</reference>
<dbReference type="Proteomes" id="UP000007490">
    <property type="component" value="Chromosome"/>
</dbReference>
<accession>F0TCA4</accession>
<dbReference type="KEGG" id="mel:Metbo_2156"/>
<name>F0TCA4_METLA</name>
<dbReference type="HOGENOM" id="CLU_1860717_0_0_2"/>
<evidence type="ECO:0000313" key="1">
    <source>
        <dbReference type="EMBL" id="ADZ10371.1"/>
    </source>
</evidence>
<organism evidence="1 2">
    <name type="scientific">Methanobacterium lacus (strain AL-21)</name>
    <dbReference type="NCBI Taxonomy" id="877455"/>
    <lineage>
        <taxon>Archaea</taxon>
        <taxon>Methanobacteriati</taxon>
        <taxon>Methanobacteriota</taxon>
        <taxon>Methanomada group</taxon>
        <taxon>Methanobacteria</taxon>
        <taxon>Methanobacteriales</taxon>
        <taxon>Methanobacteriaceae</taxon>
        <taxon>Methanobacterium</taxon>
    </lineage>
</organism>
<dbReference type="GeneID" id="10278619"/>
<dbReference type="RefSeq" id="WP_013645722.1">
    <property type="nucleotide sequence ID" value="NC_015216.1"/>
</dbReference>
<reference evidence="1 2" key="2">
    <citation type="journal article" date="2014" name="Int. J. Syst. Evol. Microbiol.">
        <title>Methanobacterium paludis sp. nov. and a novel strain of Methanobacterium lacus isolated from northern peatlands.</title>
        <authorList>
            <person name="Cadillo-Quiroz H."/>
            <person name="Brauer S.L."/>
            <person name="Goodson N."/>
            <person name="Yavitt J.B."/>
            <person name="Zinder S.H."/>
        </authorList>
    </citation>
    <scope>NUCLEOTIDE SEQUENCE [LARGE SCALE GENOMIC DNA]</scope>
    <source>
        <strain evidence="1 2">AL-21</strain>
    </source>
</reference>
<gene>
    <name evidence="1" type="ordered locus">Metbo_2156</name>
</gene>